<sequence>MKILIVVGFTLLVTGCSSTMESFYNRQVVEDQLIAYDSAKQQIGTLAVTAQRRLIIVNLKTGNFYSEPPPEAADSI</sequence>
<reference evidence="1" key="1">
    <citation type="submission" date="2018-06" db="EMBL/GenBank/DDBJ databases">
        <authorList>
            <person name="Zhirakovskaya E."/>
        </authorList>
    </citation>
    <scope>NUCLEOTIDE SEQUENCE</scope>
</reference>
<dbReference type="AlphaFoldDB" id="A0A3B0ZTU0"/>
<protein>
    <recommendedName>
        <fullName evidence="2">Lipoprotein</fullName>
    </recommendedName>
</protein>
<dbReference type="PROSITE" id="PS51257">
    <property type="entry name" value="PROKAR_LIPOPROTEIN"/>
    <property type="match status" value="1"/>
</dbReference>
<accession>A0A3B0ZTU0</accession>
<gene>
    <name evidence="1" type="ORF">MNBD_GAMMA23-2452</name>
</gene>
<evidence type="ECO:0000313" key="1">
    <source>
        <dbReference type="EMBL" id="VAW92630.1"/>
    </source>
</evidence>
<evidence type="ECO:0008006" key="2">
    <source>
        <dbReference type="Google" id="ProtNLM"/>
    </source>
</evidence>
<name>A0A3B0ZTU0_9ZZZZ</name>
<dbReference type="EMBL" id="UOFT01000027">
    <property type="protein sequence ID" value="VAW92630.1"/>
    <property type="molecule type" value="Genomic_DNA"/>
</dbReference>
<proteinExistence type="predicted"/>
<organism evidence="1">
    <name type="scientific">hydrothermal vent metagenome</name>
    <dbReference type="NCBI Taxonomy" id="652676"/>
    <lineage>
        <taxon>unclassified sequences</taxon>
        <taxon>metagenomes</taxon>
        <taxon>ecological metagenomes</taxon>
    </lineage>
</organism>